<dbReference type="Gene3D" id="3.40.630.30">
    <property type="match status" value="2"/>
</dbReference>
<dbReference type="GO" id="GO:0009252">
    <property type="term" value="P:peptidoglycan biosynthetic process"/>
    <property type="evidence" value="ECO:0007669"/>
    <property type="project" value="UniProtKB-KW"/>
</dbReference>
<dbReference type="InterPro" id="IPR003447">
    <property type="entry name" value="FEMABX"/>
</dbReference>
<dbReference type="GO" id="GO:0008360">
    <property type="term" value="P:regulation of cell shape"/>
    <property type="evidence" value="ECO:0007669"/>
    <property type="project" value="UniProtKB-KW"/>
</dbReference>
<dbReference type="PROSITE" id="PS51191">
    <property type="entry name" value="FEMABX"/>
    <property type="match status" value="1"/>
</dbReference>
<dbReference type="Proteomes" id="UP000231426">
    <property type="component" value="Unassembled WGS sequence"/>
</dbReference>
<name>A0A2M6W779_9BACT</name>
<evidence type="ECO:0000256" key="1">
    <source>
        <dbReference type="ARBA" id="ARBA00009943"/>
    </source>
</evidence>
<gene>
    <name evidence="7" type="ORF">COU29_02745</name>
</gene>
<keyword evidence="5" id="KW-0012">Acyltransferase</keyword>
<evidence type="ECO:0000256" key="6">
    <source>
        <dbReference type="ARBA" id="ARBA00023316"/>
    </source>
</evidence>
<keyword evidence="3" id="KW-0133">Cell shape</keyword>
<comment type="caution">
    <text evidence="7">The sequence shown here is derived from an EMBL/GenBank/DDBJ whole genome shotgun (WGS) entry which is preliminary data.</text>
</comment>
<reference evidence="8" key="1">
    <citation type="submission" date="2017-09" db="EMBL/GenBank/DDBJ databases">
        <title>Depth-based differentiation of microbial function through sediment-hosted aquifers and enrichment of novel symbionts in the deep terrestrial subsurface.</title>
        <authorList>
            <person name="Probst A.J."/>
            <person name="Ladd B."/>
            <person name="Jarett J.K."/>
            <person name="Geller-Mcgrath D.E."/>
            <person name="Sieber C.M.K."/>
            <person name="Emerson J.B."/>
            <person name="Anantharaman K."/>
            <person name="Thomas B.C."/>
            <person name="Malmstrom R."/>
            <person name="Stieglmeier M."/>
            <person name="Klingl A."/>
            <person name="Woyke T."/>
            <person name="Ryan C.M."/>
            <person name="Banfield J.F."/>
        </authorList>
    </citation>
    <scope>NUCLEOTIDE SEQUENCE [LARGE SCALE GENOMIC DNA]</scope>
</reference>
<dbReference type="SUPFAM" id="SSF55729">
    <property type="entry name" value="Acyl-CoA N-acyltransferases (Nat)"/>
    <property type="match status" value="2"/>
</dbReference>
<evidence type="ECO:0000256" key="4">
    <source>
        <dbReference type="ARBA" id="ARBA00022984"/>
    </source>
</evidence>
<evidence type="ECO:0008006" key="9">
    <source>
        <dbReference type="Google" id="ProtNLM"/>
    </source>
</evidence>
<keyword evidence="2" id="KW-0808">Transferase</keyword>
<proteinExistence type="inferred from homology"/>
<accession>A0A2M6W779</accession>
<dbReference type="InterPro" id="IPR016181">
    <property type="entry name" value="Acyl_CoA_acyltransferase"/>
</dbReference>
<evidence type="ECO:0000256" key="5">
    <source>
        <dbReference type="ARBA" id="ARBA00023315"/>
    </source>
</evidence>
<evidence type="ECO:0000313" key="7">
    <source>
        <dbReference type="EMBL" id="PIT88662.1"/>
    </source>
</evidence>
<dbReference type="PANTHER" id="PTHR36174:SF1">
    <property type="entry name" value="LIPID II:GLYCINE GLYCYLTRANSFERASE"/>
    <property type="match status" value="1"/>
</dbReference>
<comment type="similarity">
    <text evidence="1">Belongs to the FemABX family.</text>
</comment>
<evidence type="ECO:0000256" key="3">
    <source>
        <dbReference type="ARBA" id="ARBA00022960"/>
    </source>
</evidence>
<evidence type="ECO:0000256" key="2">
    <source>
        <dbReference type="ARBA" id="ARBA00022679"/>
    </source>
</evidence>
<keyword evidence="6" id="KW-0961">Cell wall biogenesis/degradation</keyword>
<dbReference type="EMBL" id="PFBV01000003">
    <property type="protein sequence ID" value="PIT88662.1"/>
    <property type="molecule type" value="Genomic_DNA"/>
</dbReference>
<evidence type="ECO:0000313" key="8">
    <source>
        <dbReference type="Proteomes" id="UP000231426"/>
    </source>
</evidence>
<dbReference type="GO" id="GO:0071555">
    <property type="term" value="P:cell wall organization"/>
    <property type="evidence" value="ECO:0007669"/>
    <property type="project" value="UniProtKB-KW"/>
</dbReference>
<protein>
    <recommendedName>
        <fullName evidence="9">BioF2-like acetyltransferase domain-containing protein</fullName>
    </recommendedName>
</protein>
<dbReference type="InterPro" id="IPR050644">
    <property type="entry name" value="PG_Glycine_Bridge_Synth"/>
</dbReference>
<dbReference type="AlphaFoldDB" id="A0A2M6W779"/>
<dbReference type="GO" id="GO:0016755">
    <property type="term" value="F:aminoacyltransferase activity"/>
    <property type="evidence" value="ECO:0007669"/>
    <property type="project" value="InterPro"/>
</dbReference>
<dbReference type="PANTHER" id="PTHR36174">
    <property type="entry name" value="LIPID II:GLYCINE GLYCYLTRANSFERASE"/>
    <property type="match status" value="1"/>
</dbReference>
<sequence>MEIKKIDNKETWNNWLKKISQPSFTQSFEWGDILLQEGKEVERLVLVDNGEIVAAVLIEYHNLPFGWRYAFCPKGPVVSEKLKTEILKVFQSAGSYLKDKKCLFFRFELDNDFKFTVSDLLLKKAPDINPRATVILNLKQSDEELLAKMHSKTRYNINLAERKNLRVSEEKNFLVFIKLMSDTAKRDDFRLHQMEHYKKVLASPLTKQITIYNDEQAIAVGVFVGFGNTFTYLYGASDYDSRQLMAPYLIQWQGIKIGRESGYDFYDFFGIAPTKEADGEFKYDKKHQYAGVTRFKLGFGGLPKESAGTIDMILLPTKYKIYKLMRKIRRIF</sequence>
<organism evidence="7 8">
    <name type="scientific">Candidatus Magasanikbacteria bacterium CG10_big_fil_rev_8_21_14_0_10_36_32</name>
    <dbReference type="NCBI Taxonomy" id="1974646"/>
    <lineage>
        <taxon>Bacteria</taxon>
        <taxon>Candidatus Magasanikiibacteriota</taxon>
    </lineage>
</organism>
<dbReference type="Pfam" id="PF02388">
    <property type="entry name" value="FemAB"/>
    <property type="match status" value="3"/>
</dbReference>
<keyword evidence="4" id="KW-0573">Peptidoglycan synthesis</keyword>